<reference evidence="2" key="1">
    <citation type="submission" date="2023-06" db="EMBL/GenBank/DDBJ databases">
        <authorList>
            <person name="Delattre M."/>
        </authorList>
    </citation>
    <scope>NUCLEOTIDE SEQUENCE</scope>
    <source>
        <strain evidence="2">AF72</strain>
    </source>
</reference>
<keyword evidence="1" id="KW-0812">Transmembrane</keyword>
<dbReference type="Proteomes" id="UP001177023">
    <property type="component" value="Unassembled WGS sequence"/>
</dbReference>
<feature type="non-terminal residue" evidence="2">
    <location>
        <position position="278"/>
    </location>
</feature>
<comment type="caution">
    <text evidence="2">The sequence shown here is derived from an EMBL/GenBank/DDBJ whole genome shotgun (WGS) entry which is preliminary data.</text>
</comment>
<protein>
    <submittedName>
        <fullName evidence="2">Uncharacterized protein</fullName>
    </submittedName>
</protein>
<evidence type="ECO:0000313" key="3">
    <source>
        <dbReference type="Proteomes" id="UP001177023"/>
    </source>
</evidence>
<accession>A0AA36DAV6</accession>
<name>A0AA36DAV6_9BILA</name>
<proteinExistence type="predicted"/>
<feature type="transmembrane region" description="Helical" evidence="1">
    <location>
        <begin position="24"/>
        <end position="47"/>
    </location>
</feature>
<dbReference type="EMBL" id="CATQJA010002679">
    <property type="protein sequence ID" value="CAJ0584077.1"/>
    <property type="molecule type" value="Genomic_DNA"/>
</dbReference>
<sequence length="278" mass="30756">QHLRLGFKHKEQIRVTSPTIEDGLVYIIAGFGFVITQLLILLALLFLRASCAPKSQTVELVSYEKSYGPRESAGADAVAAGPPGYRRHETLLWEANTVFVDEKDGRVRISAHGYFGNALKPGDRVLGVKTYYDREGFLSLPYLVSYESQNEPPNAAETASSLARLLRKIARGCCVACSSPDLKHNRGILRCCRRCADKIERWSGEKNRCPTQGQDSARLSDPSADLLGGCTECLARRLHSFGFVLPAHIAAILHIYPKKKLLGGAICKHQRYSLLPLF</sequence>
<keyword evidence="1" id="KW-0472">Membrane</keyword>
<evidence type="ECO:0000313" key="2">
    <source>
        <dbReference type="EMBL" id="CAJ0584077.1"/>
    </source>
</evidence>
<keyword evidence="3" id="KW-1185">Reference proteome</keyword>
<keyword evidence="1" id="KW-1133">Transmembrane helix</keyword>
<gene>
    <name evidence="2" type="ORF">MSPICULIGERA_LOCUS22144</name>
</gene>
<evidence type="ECO:0000256" key="1">
    <source>
        <dbReference type="SAM" id="Phobius"/>
    </source>
</evidence>
<organism evidence="2 3">
    <name type="scientific">Mesorhabditis spiculigera</name>
    <dbReference type="NCBI Taxonomy" id="96644"/>
    <lineage>
        <taxon>Eukaryota</taxon>
        <taxon>Metazoa</taxon>
        <taxon>Ecdysozoa</taxon>
        <taxon>Nematoda</taxon>
        <taxon>Chromadorea</taxon>
        <taxon>Rhabditida</taxon>
        <taxon>Rhabditina</taxon>
        <taxon>Rhabditomorpha</taxon>
        <taxon>Rhabditoidea</taxon>
        <taxon>Rhabditidae</taxon>
        <taxon>Mesorhabditinae</taxon>
        <taxon>Mesorhabditis</taxon>
    </lineage>
</organism>
<feature type="non-terminal residue" evidence="2">
    <location>
        <position position="1"/>
    </location>
</feature>
<dbReference type="AlphaFoldDB" id="A0AA36DAV6"/>